<dbReference type="Proteomes" id="UP000273405">
    <property type="component" value="Unassembled WGS sequence"/>
</dbReference>
<protein>
    <submittedName>
        <fullName evidence="1">Uncharacterized protein</fullName>
    </submittedName>
</protein>
<dbReference type="RefSeq" id="WP_120625287.1">
    <property type="nucleotide sequence ID" value="NZ_RAWG01000055.1"/>
</dbReference>
<comment type="caution">
    <text evidence="1">The sequence shown here is derived from an EMBL/GenBank/DDBJ whole genome shotgun (WGS) entry which is preliminary data.</text>
</comment>
<dbReference type="AlphaFoldDB" id="A0A3A8NPL6"/>
<dbReference type="EMBL" id="RAWG01000055">
    <property type="protein sequence ID" value="RKH44131.1"/>
    <property type="molecule type" value="Genomic_DNA"/>
</dbReference>
<evidence type="ECO:0000313" key="1">
    <source>
        <dbReference type="EMBL" id="RKH44131.1"/>
    </source>
</evidence>
<organism evidence="1 2">
    <name type="scientific">Corallococcus sicarius</name>
    <dbReference type="NCBI Taxonomy" id="2316726"/>
    <lineage>
        <taxon>Bacteria</taxon>
        <taxon>Pseudomonadati</taxon>
        <taxon>Myxococcota</taxon>
        <taxon>Myxococcia</taxon>
        <taxon>Myxococcales</taxon>
        <taxon>Cystobacterineae</taxon>
        <taxon>Myxococcaceae</taxon>
        <taxon>Corallococcus</taxon>
    </lineage>
</organism>
<proteinExistence type="predicted"/>
<name>A0A3A8NPL6_9BACT</name>
<accession>A0A3A8NPL6</accession>
<gene>
    <name evidence="1" type="ORF">D7X12_11345</name>
</gene>
<sequence length="120" mass="13494">MFFSIIPGMRAARRIGAAEQKEKAGDLEGVMAVCSEALEILGAPKVDLEMPWCRSAAAMALAGYCQAARQLERRSDLLQMLTRWRPTYLLWMKEPLDDREAASFEWFEQAFSTLSSTTQA</sequence>
<reference evidence="2" key="1">
    <citation type="submission" date="2018-09" db="EMBL/GenBank/DDBJ databases">
        <authorList>
            <person name="Livingstone P.G."/>
            <person name="Whitworth D.E."/>
        </authorList>
    </citation>
    <scope>NUCLEOTIDE SEQUENCE [LARGE SCALE GENOMIC DNA]</scope>
    <source>
        <strain evidence="2">CA040B</strain>
    </source>
</reference>
<evidence type="ECO:0000313" key="2">
    <source>
        <dbReference type="Proteomes" id="UP000273405"/>
    </source>
</evidence>
<keyword evidence="2" id="KW-1185">Reference proteome</keyword>